<organism evidence="1 2">
    <name type="scientific">Anaplasma phagocytophilum str. CRT53-1</name>
    <dbReference type="NCBI Taxonomy" id="1359157"/>
    <lineage>
        <taxon>Bacteria</taxon>
        <taxon>Pseudomonadati</taxon>
        <taxon>Pseudomonadota</taxon>
        <taxon>Alphaproteobacteria</taxon>
        <taxon>Rickettsiales</taxon>
        <taxon>Anaplasmataceae</taxon>
        <taxon>Anaplasma</taxon>
        <taxon>phagocytophilum group</taxon>
    </lineage>
</organism>
<dbReference type="Proteomes" id="UP000033722">
    <property type="component" value="Unassembled WGS sequence"/>
</dbReference>
<comment type="caution">
    <text evidence="1">The sequence shown here is derived from an EMBL/GenBank/DDBJ whole genome shotgun (WGS) entry which is preliminary data.</text>
</comment>
<evidence type="ECO:0000313" key="2">
    <source>
        <dbReference type="Proteomes" id="UP000033722"/>
    </source>
</evidence>
<evidence type="ECO:0000313" key="1">
    <source>
        <dbReference type="EMBL" id="KJV85693.1"/>
    </source>
</evidence>
<accession>A0A0F3PZL0</accession>
<dbReference type="AlphaFoldDB" id="A0A0F3PZL0"/>
<proteinExistence type="predicted"/>
<dbReference type="EMBL" id="LAOD01000022">
    <property type="protein sequence ID" value="KJV85693.1"/>
    <property type="molecule type" value="Genomic_DNA"/>
</dbReference>
<gene>
    <name evidence="1" type="ORF">APHCRT_0979</name>
</gene>
<reference evidence="1 2" key="1">
    <citation type="submission" date="2015-01" db="EMBL/GenBank/DDBJ databases">
        <title>Genome Sequencing of Rickettsiales.</title>
        <authorList>
            <person name="Daugherty S.C."/>
            <person name="Su Q."/>
            <person name="Abolude K."/>
            <person name="Beier-Sexton M."/>
            <person name="Carlyon J.A."/>
            <person name="Carter R."/>
            <person name="Day N.P."/>
            <person name="Dumler S.J."/>
            <person name="Dyachenko V."/>
            <person name="Godinez A."/>
            <person name="Kurtti T.J."/>
            <person name="Lichay M."/>
            <person name="Mullins K.E."/>
            <person name="Ott S."/>
            <person name="Pappas-Brown V."/>
            <person name="Paris D.H."/>
            <person name="Patel P."/>
            <person name="Richards A.L."/>
            <person name="Sadzewicz L."/>
            <person name="Sears K."/>
            <person name="Seidman D."/>
            <person name="Sengamalay N."/>
            <person name="Stenos J."/>
            <person name="Tallon L.J."/>
            <person name="Vincent G."/>
            <person name="Fraser C.M."/>
            <person name="Munderloh U."/>
            <person name="Dunning-Hotopp J.C."/>
        </authorList>
    </citation>
    <scope>NUCLEOTIDE SEQUENCE [LARGE SCALE GENOMIC DNA]</scope>
    <source>
        <strain evidence="1 2">CRT53-1</strain>
    </source>
</reference>
<protein>
    <submittedName>
        <fullName evidence="1">Uncharacterized protein</fullName>
    </submittedName>
</protein>
<dbReference type="PATRIC" id="fig|1359157.3.peg.766"/>
<sequence>MASKLVIPKVSMGSDNENLNSKVIRHAEEAEQYIKNL</sequence>
<name>A0A0F3PZL0_ANAPH</name>